<dbReference type="InterPro" id="IPR013389">
    <property type="entry name" value="CRISPR-assoc_prot_Cas8b"/>
</dbReference>
<sequence length="596" mass="68244">MIKSVYEIGIWHEDEFDETQQLTEDLGKKYTRVITIDLETEGDKLLYSGCRLGYKTDANYLYRKTPSAKPDPYSLTLKPSRKGPAGLIDRFVKFCEMHPGKLANDIKDILSENKEKIVGDVEEQAGQITEKNEFYFLTVLIDGRSVGTFKEFRTVFLNEVQKLPNSRRGGCFLCGKETEVGARVSNIFKFATIDQPGFAHMMSNKSHDVTMPLCQECFSKLALGKRIADDKLTLNFYDSQVYVLPRFAGNRIGKSQQFTENSLSALKSLTDSFRGKDGRYERFESRLIKKLSKEDAYSTLNFVFFVKSRGKDEVKVYLNIEDVPPSRMTAITNTADSIETELRSLGSPRIRFKILWKVFKGYAQLKKNSSDSPVPPTNFLEFMRTIFKSTKADLNLFKKASMRYFYSLKMNAKESELESVFFDRNSIVAMGYFLDRLNNPLEGGVLGLKKPKEELLEGYFERYPGFFANDDLKLTFVIGMIHALVVAIQKDQGYTGTADQRIKGYRMKPDDFREHLTYLRDKHKHYSKKIKNASHIGFVEKLFELAGRYQLNAGMKWKSSLTDLNYAFLCGEASKNLLMGSSEKEVAEEATVEEEE</sequence>
<dbReference type="AlphaFoldDB" id="A0A7C1CVX6"/>
<protein>
    <recommendedName>
        <fullName evidence="2">Type I-B CRISPR-associated protein Cas8b/Csh1</fullName>
    </recommendedName>
</protein>
<reference evidence="1" key="1">
    <citation type="journal article" date="2020" name="mSystems">
        <title>Genome- and Community-Level Interaction Insights into Carbon Utilization and Element Cycling Functions of Hydrothermarchaeota in Hydrothermal Sediment.</title>
        <authorList>
            <person name="Zhou Z."/>
            <person name="Liu Y."/>
            <person name="Xu W."/>
            <person name="Pan J."/>
            <person name="Luo Z.H."/>
            <person name="Li M."/>
        </authorList>
    </citation>
    <scope>NUCLEOTIDE SEQUENCE [LARGE SCALE GENOMIC DNA]</scope>
    <source>
        <strain evidence="1">SpSt-1179</strain>
    </source>
</reference>
<organism evidence="1">
    <name type="scientific">Mesotoga infera</name>
    <dbReference type="NCBI Taxonomy" id="1236046"/>
    <lineage>
        <taxon>Bacteria</taxon>
        <taxon>Thermotogati</taxon>
        <taxon>Thermotogota</taxon>
        <taxon>Thermotogae</taxon>
        <taxon>Kosmotogales</taxon>
        <taxon>Kosmotogaceae</taxon>
        <taxon>Mesotoga</taxon>
    </lineage>
</organism>
<evidence type="ECO:0000313" key="1">
    <source>
        <dbReference type="EMBL" id="HDP77351.1"/>
    </source>
</evidence>
<comment type="caution">
    <text evidence="1">The sequence shown here is derived from an EMBL/GenBank/DDBJ whole genome shotgun (WGS) entry which is preliminary data.</text>
</comment>
<accession>A0A7C1CVX6</accession>
<gene>
    <name evidence="1" type="ORF">ENN47_04040</name>
</gene>
<evidence type="ECO:0008006" key="2">
    <source>
        <dbReference type="Google" id="ProtNLM"/>
    </source>
</evidence>
<dbReference type="Proteomes" id="UP000886198">
    <property type="component" value="Unassembled WGS sequence"/>
</dbReference>
<dbReference type="EMBL" id="DSBT01000119">
    <property type="protein sequence ID" value="HDP77351.1"/>
    <property type="molecule type" value="Genomic_DNA"/>
</dbReference>
<name>A0A7C1CVX6_9BACT</name>
<proteinExistence type="predicted"/>
<dbReference type="Pfam" id="PF09484">
    <property type="entry name" value="Cas_TM1802"/>
    <property type="match status" value="1"/>
</dbReference>